<gene>
    <name evidence="2" type="ORF">CMUST_14885</name>
</gene>
<keyword evidence="1" id="KW-0472">Membrane</keyword>
<evidence type="ECO:0008006" key="4">
    <source>
        <dbReference type="Google" id="ProtNLM"/>
    </source>
</evidence>
<reference evidence="2 3" key="1">
    <citation type="journal article" date="2015" name="Genome Announc.">
        <title>Complete Genome Sequence of the Type Strain Corynebacterium mustelae DSM 45274, Isolated from Various Tissues of a Male Ferret with Lethal Sepsis.</title>
        <authorList>
            <person name="Ruckert C."/>
            <person name="Eimer J."/>
            <person name="Winkler A."/>
            <person name="Tauch A."/>
        </authorList>
    </citation>
    <scope>NUCLEOTIDE SEQUENCE [LARGE SCALE GENOMIC DNA]</scope>
    <source>
        <strain evidence="2 3">DSM 45274</strain>
    </source>
</reference>
<dbReference type="KEGG" id="cmv:CMUST_14885"/>
<dbReference type="RefSeq" id="WP_047263132.1">
    <property type="nucleotide sequence ID" value="NZ_CP011542.1"/>
</dbReference>
<dbReference type="OrthoDB" id="3748531at2"/>
<accession>A0A0G3H1I3</accession>
<dbReference type="Proteomes" id="UP000035199">
    <property type="component" value="Chromosome"/>
</dbReference>
<evidence type="ECO:0000256" key="1">
    <source>
        <dbReference type="SAM" id="Phobius"/>
    </source>
</evidence>
<dbReference type="AlphaFoldDB" id="A0A0G3H1I3"/>
<dbReference type="EMBL" id="CP011542">
    <property type="protein sequence ID" value="AKK07269.1"/>
    <property type="molecule type" value="Genomic_DNA"/>
</dbReference>
<sequence>MTSTDFGLPADGYQAATEIANQAFSLGVIDLQQLDSTLAQVAAASTSHDALAVVAPLQPRLAALVPNNPVPKNQYGVQNSQPTSLVATALSVPFYLMAGVTALNVVIWLIVSATSGFVYFWPIWLCIPLFIFFMLHVAGKKMSATELDGTNRRQLGS</sequence>
<protein>
    <recommendedName>
        <fullName evidence="4">DUF1707 family protein</fullName>
    </recommendedName>
</protein>
<name>A0A0G3H1I3_9CORY</name>
<dbReference type="PATRIC" id="fig|571915.4.peg.3197"/>
<keyword evidence="1" id="KW-1133">Transmembrane helix</keyword>
<proteinExistence type="predicted"/>
<feature type="transmembrane region" description="Helical" evidence="1">
    <location>
        <begin position="85"/>
        <end position="111"/>
    </location>
</feature>
<keyword evidence="1" id="KW-0812">Transmembrane</keyword>
<reference evidence="3" key="2">
    <citation type="submission" date="2015-05" db="EMBL/GenBank/DDBJ databases">
        <title>Complete genome sequence of Corynebacterium mustelae DSM 45274, isolated from various tissues of a male ferret with lethal sepsis.</title>
        <authorList>
            <person name="Ruckert C."/>
            <person name="Albersmeier A."/>
            <person name="Winkler A."/>
            <person name="Tauch A."/>
        </authorList>
    </citation>
    <scope>NUCLEOTIDE SEQUENCE [LARGE SCALE GENOMIC DNA]</scope>
    <source>
        <strain evidence="3">DSM 45274</strain>
    </source>
</reference>
<evidence type="ECO:0000313" key="2">
    <source>
        <dbReference type="EMBL" id="AKK07269.1"/>
    </source>
</evidence>
<evidence type="ECO:0000313" key="3">
    <source>
        <dbReference type="Proteomes" id="UP000035199"/>
    </source>
</evidence>
<feature type="transmembrane region" description="Helical" evidence="1">
    <location>
        <begin position="117"/>
        <end position="138"/>
    </location>
</feature>
<keyword evidence="3" id="KW-1185">Reference proteome</keyword>
<organism evidence="2 3">
    <name type="scientific">Corynebacterium mustelae</name>
    <dbReference type="NCBI Taxonomy" id="571915"/>
    <lineage>
        <taxon>Bacteria</taxon>
        <taxon>Bacillati</taxon>
        <taxon>Actinomycetota</taxon>
        <taxon>Actinomycetes</taxon>
        <taxon>Mycobacteriales</taxon>
        <taxon>Corynebacteriaceae</taxon>
        <taxon>Corynebacterium</taxon>
    </lineage>
</organism>